<name>A0A427ACG5_ENSVE</name>
<comment type="caution">
    <text evidence="2">The sequence shown here is derived from an EMBL/GenBank/DDBJ whole genome shotgun (WGS) entry which is preliminary data.</text>
</comment>
<feature type="region of interest" description="Disordered" evidence="1">
    <location>
        <begin position="1"/>
        <end position="26"/>
    </location>
</feature>
<dbReference type="AlphaFoldDB" id="A0A427ACG5"/>
<sequence>MRKTFDSRRRHGCQRKRRTTARSSRQIIEDRAPRAFRNRLAKVKSIHRTGVRTIRLGTSQECVESSPRVSGACQDGTRKFAKRRPRLAGRLSRVVKKLAGKLEPKSFRVPGECQPKGLREISSDAEGKAMDCVARVPSGGPGGCYTVRGAEDPTVDS</sequence>
<accession>A0A427ACG5</accession>
<evidence type="ECO:0000313" key="3">
    <source>
        <dbReference type="Proteomes" id="UP000287651"/>
    </source>
</evidence>
<evidence type="ECO:0000256" key="1">
    <source>
        <dbReference type="SAM" id="MobiDB-lite"/>
    </source>
</evidence>
<reference evidence="2 3" key="1">
    <citation type="journal article" date="2014" name="Agronomy (Basel)">
        <title>A Draft Genome Sequence for Ensete ventricosum, the Drought-Tolerant Tree Against Hunger.</title>
        <authorList>
            <person name="Harrison J."/>
            <person name="Moore K.A."/>
            <person name="Paszkiewicz K."/>
            <person name="Jones T."/>
            <person name="Grant M."/>
            <person name="Ambacheew D."/>
            <person name="Muzemil S."/>
            <person name="Studholme D.J."/>
        </authorList>
    </citation>
    <scope>NUCLEOTIDE SEQUENCE [LARGE SCALE GENOMIC DNA]</scope>
</reference>
<gene>
    <name evidence="2" type="ORF">B296_00012828</name>
</gene>
<dbReference type="Proteomes" id="UP000287651">
    <property type="component" value="Unassembled WGS sequence"/>
</dbReference>
<feature type="compositionally biased region" description="Basic residues" evidence="1">
    <location>
        <begin position="8"/>
        <end position="20"/>
    </location>
</feature>
<evidence type="ECO:0000313" key="2">
    <source>
        <dbReference type="EMBL" id="RRT73910.1"/>
    </source>
</evidence>
<proteinExistence type="predicted"/>
<protein>
    <submittedName>
        <fullName evidence="2">Uncharacterized protein</fullName>
    </submittedName>
</protein>
<organism evidence="2 3">
    <name type="scientific">Ensete ventricosum</name>
    <name type="common">Abyssinian banana</name>
    <name type="synonym">Musa ensete</name>
    <dbReference type="NCBI Taxonomy" id="4639"/>
    <lineage>
        <taxon>Eukaryota</taxon>
        <taxon>Viridiplantae</taxon>
        <taxon>Streptophyta</taxon>
        <taxon>Embryophyta</taxon>
        <taxon>Tracheophyta</taxon>
        <taxon>Spermatophyta</taxon>
        <taxon>Magnoliopsida</taxon>
        <taxon>Liliopsida</taxon>
        <taxon>Zingiberales</taxon>
        <taxon>Musaceae</taxon>
        <taxon>Ensete</taxon>
    </lineage>
</organism>
<dbReference type="EMBL" id="AMZH03002940">
    <property type="protein sequence ID" value="RRT73910.1"/>
    <property type="molecule type" value="Genomic_DNA"/>
</dbReference>